<dbReference type="EnsemblPlants" id="PGSC0003DMT400084708">
    <property type="protein sequence ID" value="PGSC0003DMT400084708"/>
    <property type="gene ID" value="PGSC0003DMG400034296"/>
</dbReference>
<dbReference type="Gramene" id="PGSC0003DMT400084708">
    <property type="protein sequence ID" value="PGSC0003DMT400084708"/>
    <property type="gene ID" value="PGSC0003DMG400034296"/>
</dbReference>
<accession>M1D7W3</accession>
<reference evidence="1" key="2">
    <citation type="submission" date="2015-06" db="UniProtKB">
        <authorList>
            <consortium name="EnsemblPlants"/>
        </authorList>
    </citation>
    <scope>IDENTIFICATION</scope>
    <source>
        <strain evidence="1">DM1-3 516 R44</strain>
    </source>
</reference>
<evidence type="ECO:0000313" key="2">
    <source>
        <dbReference type="Proteomes" id="UP000011115"/>
    </source>
</evidence>
<dbReference type="Proteomes" id="UP000011115">
    <property type="component" value="Unassembled WGS sequence"/>
</dbReference>
<proteinExistence type="predicted"/>
<evidence type="ECO:0000313" key="1">
    <source>
        <dbReference type="EnsemblPlants" id="PGSC0003DMT400084708"/>
    </source>
</evidence>
<keyword evidence="2" id="KW-1185">Reference proteome</keyword>
<dbReference type="HOGENOM" id="CLU_2854056_0_0_1"/>
<dbReference type="InParanoid" id="M1D7W3"/>
<dbReference type="AlphaFoldDB" id="M1D7W3"/>
<reference evidence="2" key="1">
    <citation type="journal article" date="2011" name="Nature">
        <title>Genome sequence and analysis of the tuber crop potato.</title>
        <authorList>
            <consortium name="The Potato Genome Sequencing Consortium"/>
        </authorList>
    </citation>
    <scope>NUCLEOTIDE SEQUENCE [LARGE SCALE GENOMIC DNA]</scope>
    <source>
        <strain evidence="2">cv. DM1-3 516 R44</strain>
    </source>
</reference>
<name>M1D7W3_SOLTU</name>
<organism evidence="1 2">
    <name type="scientific">Solanum tuberosum</name>
    <name type="common">Potato</name>
    <dbReference type="NCBI Taxonomy" id="4113"/>
    <lineage>
        <taxon>Eukaryota</taxon>
        <taxon>Viridiplantae</taxon>
        <taxon>Streptophyta</taxon>
        <taxon>Embryophyta</taxon>
        <taxon>Tracheophyta</taxon>
        <taxon>Spermatophyta</taxon>
        <taxon>Magnoliopsida</taxon>
        <taxon>eudicotyledons</taxon>
        <taxon>Gunneridae</taxon>
        <taxon>Pentapetalae</taxon>
        <taxon>asterids</taxon>
        <taxon>lamiids</taxon>
        <taxon>Solanales</taxon>
        <taxon>Solanaceae</taxon>
        <taxon>Solanoideae</taxon>
        <taxon>Solaneae</taxon>
        <taxon>Solanum</taxon>
    </lineage>
</organism>
<dbReference type="PaxDb" id="4113-PGSC0003DMT400084708"/>
<protein>
    <submittedName>
        <fullName evidence="1">Uncharacterized protein</fullName>
    </submittedName>
</protein>
<sequence length="65" mass="7587">MDEVTLSHILMSKTVYDIPQLFNFCNKISTHIVEIMFPHSLKMIQYLIFLARKKIKLSSKCQIAS</sequence>